<keyword evidence="2" id="KW-1185">Reference proteome</keyword>
<dbReference type="InterPro" id="IPR023214">
    <property type="entry name" value="HAD_sf"/>
</dbReference>
<accession>A0A345HYU4</accession>
<gene>
    <name evidence="1" type="ORF">DVK44_33705</name>
</gene>
<dbReference type="GO" id="GO:0004713">
    <property type="term" value="F:protein tyrosine kinase activity"/>
    <property type="evidence" value="ECO:0007669"/>
    <property type="project" value="TreeGrafter"/>
</dbReference>
<dbReference type="SFLD" id="SFLDG01129">
    <property type="entry name" value="C1.5:_HAD__Beta-PGM__Phosphata"/>
    <property type="match status" value="1"/>
</dbReference>
<dbReference type="InterPro" id="IPR023198">
    <property type="entry name" value="PGP-like_dom2"/>
</dbReference>
<dbReference type="EMBL" id="CP031194">
    <property type="protein sequence ID" value="AXG81868.1"/>
    <property type="molecule type" value="Genomic_DNA"/>
</dbReference>
<dbReference type="Pfam" id="PF13419">
    <property type="entry name" value="HAD_2"/>
    <property type="match status" value="1"/>
</dbReference>
<dbReference type="GO" id="GO:0016787">
    <property type="term" value="F:hydrolase activity"/>
    <property type="evidence" value="ECO:0007669"/>
    <property type="project" value="UniProtKB-KW"/>
</dbReference>
<keyword evidence="1" id="KW-0378">Hydrolase</keyword>
<sequence length="231" mass="23860">MTPVRITPPTCVLLDLDGTLVDSAPGITASAAAALRGVGAAVPAPAVLRGFVGPPMYESFRRTLGLDEETALRALTAYRERYAAAGALDSALYDGVPEMLDALSAAGLPLAVATSKVEDQAVRITRHYGLDTRLVTVCGISDAAGRTTKRQVIRECVARLRAHGADVGAPLMVGDRSYDMESAAAEGVPAVHVRWGYGDASESAGAVASVSGPAELIHLLTRGAYAPCGTE</sequence>
<dbReference type="Gene3D" id="3.40.50.1000">
    <property type="entry name" value="HAD superfamily/HAD-like"/>
    <property type="match status" value="1"/>
</dbReference>
<dbReference type="InterPro" id="IPR041492">
    <property type="entry name" value="HAD_2"/>
</dbReference>
<organism evidence="1 2">
    <name type="scientific">Streptomyces paludis</name>
    <dbReference type="NCBI Taxonomy" id="2282738"/>
    <lineage>
        <taxon>Bacteria</taxon>
        <taxon>Bacillati</taxon>
        <taxon>Actinomycetota</taxon>
        <taxon>Actinomycetes</taxon>
        <taxon>Kitasatosporales</taxon>
        <taxon>Streptomycetaceae</taxon>
        <taxon>Streptomyces</taxon>
    </lineage>
</organism>
<dbReference type="KEGG" id="spad:DVK44_33705"/>
<dbReference type="SFLD" id="SFLDS00003">
    <property type="entry name" value="Haloacid_Dehalogenase"/>
    <property type="match status" value="1"/>
</dbReference>
<evidence type="ECO:0000313" key="1">
    <source>
        <dbReference type="EMBL" id="AXG81868.1"/>
    </source>
</evidence>
<dbReference type="Proteomes" id="UP000253868">
    <property type="component" value="Chromosome"/>
</dbReference>
<dbReference type="InterPro" id="IPR036412">
    <property type="entry name" value="HAD-like_sf"/>
</dbReference>
<proteinExistence type="predicted"/>
<protein>
    <submittedName>
        <fullName evidence="1">HAD family hydrolase</fullName>
    </submittedName>
</protein>
<dbReference type="PANTHER" id="PTHR43434">
    <property type="entry name" value="PHOSPHOGLYCOLATE PHOSPHATASE"/>
    <property type="match status" value="1"/>
</dbReference>
<dbReference type="InterPro" id="IPR050155">
    <property type="entry name" value="HAD-like_hydrolase_sf"/>
</dbReference>
<dbReference type="OrthoDB" id="9797743at2"/>
<dbReference type="AlphaFoldDB" id="A0A345HYU4"/>
<dbReference type="SUPFAM" id="SSF56784">
    <property type="entry name" value="HAD-like"/>
    <property type="match status" value="1"/>
</dbReference>
<dbReference type="GO" id="GO:0005829">
    <property type="term" value="C:cytosol"/>
    <property type="evidence" value="ECO:0007669"/>
    <property type="project" value="TreeGrafter"/>
</dbReference>
<dbReference type="RefSeq" id="WP_114664409.1">
    <property type="nucleotide sequence ID" value="NZ_CP031194.1"/>
</dbReference>
<reference evidence="2" key="1">
    <citation type="submission" date="2018-07" db="EMBL/GenBank/DDBJ databases">
        <authorList>
            <person name="Zhao J."/>
        </authorList>
    </citation>
    <scope>NUCLEOTIDE SEQUENCE [LARGE SCALE GENOMIC DNA]</scope>
    <source>
        <strain evidence="2">GSSD-12</strain>
    </source>
</reference>
<evidence type="ECO:0000313" key="2">
    <source>
        <dbReference type="Proteomes" id="UP000253868"/>
    </source>
</evidence>
<dbReference type="Gene3D" id="1.10.150.240">
    <property type="entry name" value="Putative phosphatase, domain 2"/>
    <property type="match status" value="1"/>
</dbReference>
<name>A0A345HYU4_9ACTN</name>
<dbReference type="PANTHER" id="PTHR43434:SF20">
    <property type="entry name" value="5'-NUCLEOTIDASE"/>
    <property type="match status" value="1"/>
</dbReference>